<reference evidence="1 2" key="1">
    <citation type="journal article" date="2022" name="Hortic Res">
        <title>A haplotype resolved chromosomal level avocado genome allows analysis of novel avocado genes.</title>
        <authorList>
            <person name="Nath O."/>
            <person name="Fletcher S.J."/>
            <person name="Hayward A."/>
            <person name="Shaw L.M."/>
            <person name="Masouleh A.K."/>
            <person name="Furtado A."/>
            <person name="Henry R.J."/>
            <person name="Mitter N."/>
        </authorList>
    </citation>
    <scope>NUCLEOTIDE SEQUENCE [LARGE SCALE GENOMIC DNA]</scope>
    <source>
        <strain evidence="2">cv. Hass</strain>
    </source>
</reference>
<proteinExistence type="predicted"/>
<comment type="caution">
    <text evidence="1">The sequence shown here is derived from an EMBL/GenBank/DDBJ whole genome shotgun (WGS) entry which is preliminary data.</text>
</comment>
<protein>
    <submittedName>
        <fullName evidence="1">Uncharacterized protein</fullName>
    </submittedName>
</protein>
<evidence type="ECO:0000313" key="1">
    <source>
        <dbReference type="EMBL" id="KAJ8644510.1"/>
    </source>
</evidence>
<keyword evidence="2" id="KW-1185">Reference proteome</keyword>
<sequence length="285" mass="32119">MGGRFSKRIDDLSETDEDVPMAIDLNEINFRVAFQSLSFDTIIEFTGLELQTDDEAAKIVLECKKRTWRNNELSSTFQAYFDISSKLLKSLSPPNQLLSNTNVKEQEEGGQQLKGPLNVFIKEYQSLEKRLLTRNTKINPNRKFYLFLKLVAMIFSMVPYLGPITLTSINGGKPHPAVAAAIVSSAFVACGGIGKWGLSVCNREMKALKVQKEVIGLMLMSIAFQKKDLKSIRGHLKNGLSMQDDVVINTICMLEERLKNERKIILQKLSEYESSAEDNTSEERV</sequence>
<accession>A0ACC2MGF3</accession>
<evidence type="ECO:0000313" key="2">
    <source>
        <dbReference type="Proteomes" id="UP001234297"/>
    </source>
</evidence>
<gene>
    <name evidence="1" type="ORF">MRB53_006258</name>
</gene>
<dbReference type="Proteomes" id="UP001234297">
    <property type="component" value="Chromosome 2"/>
</dbReference>
<name>A0ACC2MGF3_PERAE</name>
<organism evidence="1 2">
    <name type="scientific">Persea americana</name>
    <name type="common">Avocado</name>
    <dbReference type="NCBI Taxonomy" id="3435"/>
    <lineage>
        <taxon>Eukaryota</taxon>
        <taxon>Viridiplantae</taxon>
        <taxon>Streptophyta</taxon>
        <taxon>Embryophyta</taxon>
        <taxon>Tracheophyta</taxon>
        <taxon>Spermatophyta</taxon>
        <taxon>Magnoliopsida</taxon>
        <taxon>Magnoliidae</taxon>
        <taxon>Laurales</taxon>
        <taxon>Lauraceae</taxon>
        <taxon>Persea</taxon>
    </lineage>
</organism>
<dbReference type="EMBL" id="CM056810">
    <property type="protein sequence ID" value="KAJ8644510.1"/>
    <property type="molecule type" value="Genomic_DNA"/>
</dbReference>